<evidence type="ECO:0000256" key="3">
    <source>
        <dbReference type="ARBA" id="ARBA00016197"/>
    </source>
</evidence>
<evidence type="ECO:0000256" key="6">
    <source>
        <dbReference type="ARBA" id="ARBA00031849"/>
    </source>
</evidence>
<dbReference type="Proteomes" id="UP001175353">
    <property type="component" value="Unassembled WGS sequence"/>
</dbReference>
<keyword evidence="4" id="KW-0809">Transit peptide</keyword>
<dbReference type="PANTHER" id="PTHR36091">
    <property type="entry name" value="ALTERED INHERITANCE OF MITOCHONDRIA PROTEIN 9, MITOCHONDRIAL"/>
    <property type="match status" value="1"/>
</dbReference>
<protein>
    <recommendedName>
        <fullName evidence="3">Altered inheritance of mitochondria protein 9, mitochondrial</fullName>
    </recommendedName>
    <alternativeName>
        <fullName evidence="6">Found in mitochondrial proteome protein 29</fullName>
    </alternativeName>
</protein>
<sequence>MANRPTEALPLDGKYCIGPHCARQHWGCGVGTSGALNVPGGCQGPCLTNVAKSILLGDDFREKSVDDHLRLLDIHRSTLGTITDTEAVQASSKPTLFHPDFHTRNIFVASDDPTQITGIIDWQSTAIEPAFVHVAETPDFAEELPFDKTLDANRGADMDGAQADAQRCAQTWAVLAYICPKLGKAAALDPLLCRYLATAISGWLDDPVSLRSLLTDLDRRWEDLGLPGNSLYQTSKVGAKTSSLELDELQSTQRLRMYLARLICCETDGWVEAGRWEEVLPMYRGECERFIEACVASREEGESQSEAIKKGQRLWPFDLR</sequence>
<evidence type="ECO:0000256" key="5">
    <source>
        <dbReference type="ARBA" id="ARBA00023128"/>
    </source>
</evidence>
<dbReference type="SUPFAM" id="SSF56112">
    <property type="entry name" value="Protein kinase-like (PK-like)"/>
    <property type="match status" value="1"/>
</dbReference>
<gene>
    <name evidence="8" type="ORF">LTR91_023208</name>
</gene>
<comment type="caution">
    <text evidence="8">The sequence shown here is derived from an EMBL/GenBank/DDBJ whole genome shotgun (WGS) entry which is preliminary data.</text>
</comment>
<dbReference type="Pfam" id="PF01636">
    <property type="entry name" value="APH"/>
    <property type="match status" value="1"/>
</dbReference>
<accession>A0AAN6JYJ6</accession>
<keyword evidence="9" id="KW-1185">Reference proteome</keyword>
<keyword evidence="5" id="KW-0496">Mitochondrion</keyword>
<evidence type="ECO:0000313" key="8">
    <source>
        <dbReference type="EMBL" id="KAK0954653.1"/>
    </source>
</evidence>
<evidence type="ECO:0000313" key="9">
    <source>
        <dbReference type="Proteomes" id="UP001175353"/>
    </source>
</evidence>
<dbReference type="EMBL" id="JAUJLE010000496">
    <property type="protein sequence ID" value="KAK0954653.1"/>
    <property type="molecule type" value="Genomic_DNA"/>
</dbReference>
<dbReference type="PANTHER" id="PTHR36091:SF1">
    <property type="entry name" value="ALTERED INHERITANCE OF MITOCHONDRIA PROTEIN 9, MITOCHONDRIAL"/>
    <property type="match status" value="1"/>
</dbReference>
<evidence type="ECO:0000256" key="4">
    <source>
        <dbReference type="ARBA" id="ARBA00022946"/>
    </source>
</evidence>
<evidence type="ECO:0000256" key="2">
    <source>
        <dbReference type="ARBA" id="ARBA00005543"/>
    </source>
</evidence>
<dbReference type="GO" id="GO:0005739">
    <property type="term" value="C:mitochondrion"/>
    <property type="evidence" value="ECO:0007669"/>
    <property type="project" value="UniProtKB-SubCell"/>
</dbReference>
<proteinExistence type="inferred from homology"/>
<comment type="subcellular location">
    <subcellularLocation>
        <location evidence="1">Mitochondrion</location>
    </subcellularLocation>
</comment>
<dbReference type="InterPro" id="IPR011009">
    <property type="entry name" value="Kinase-like_dom_sf"/>
</dbReference>
<dbReference type="AlphaFoldDB" id="A0AAN6JYJ6"/>
<comment type="similarity">
    <text evidence="2">Belongs to the AIM9 family.</text>
</comment>
<name>A0AAN6JYJ6_9PEZI</name>
<reference evidence="8" key="1">
    <citation type="submission" date="2023-06" db="EMBL/GenBank/DDBJ databases">
        <title>Black Yeasts Isolated from many extreme environments.</title>
        <authorList>
            <person name="Coleine C."/>
            <person name="Stajich J.E."/>
            <person name="Selbmann L."/>
        </authorList>
    </citation>
    <scope>NUCLEOTIDE SEQUENCE</scope>
    <source>
        <strain evidence="8">CCFEE 5200</strain>
    </source>
</reference>
<dbReference type="Gene3D" id="3.90.1200.10">
    <property type="match status" value="1"/>
</dbReference>
<organism evidence="8 9">
    <name type="scientific">Friedmanniomyces endolithicus</name>
    <dbReference type="NCBI Taxonomy" id="329885"/>
    <lineage>
        <taxon>Eukaryota</taxon>
        <taxon>Fungi</taxon>
        <taxon>Dikarya</taxon>
        <taxon>Ascomycota</taxon>
        <taxon>Pezizomycotina</taxon>
        <taxon>Dothideomycetes</taxon>
        <taxon>Dothideomycetidae</taxon>
        <taxon>Mycosphaerellales</taxon>
        <taxon>Teratosphaeriaceae</taxon>
        <taxon>Friedmanniomyces</taxon>
    </lineage>
</organism>
<dbReference type="InterPro" id="IPR051035">
    <property type="entry name" value="Mito_inheritance_9"/>
</dbReference>
<feature type="domain" description="Aminoglycoside phosphotransferase" evidence="7">
    <location>
        <begin position="86"/>
        <end position="132"/>
    </location>
</feature>
<dbReference type="InterPro" id="IPR002575">
    <property type="entry name" value="Aminoglycoside_PTrfase"/>
</dbReference>
<evidence type="ECO:0000256" key="1">
    <source>
        <dbReference type="ARBA" id="ARBA00004173"/>
    </source>
</evidence>
<evidence type="ECO:0000259" key="7">
    <source>
        <dbReference type="Pfam" id="PF01636"/>
    </source>
</evidence>